<gene>
    <name evidence="1" type="ORF">D5281_18545</name>
</gene>
<protein>
    <submittedName>
        <fullName evidence="1">Uncharacterized protein</fullName>
    </submittedName>
</protein>
<comment type="caution">
    <text evidence="1">The sequence shown here is derived from an EMBL/GenBank/DDBJ whole genome shotgun (WGS) entry which is preliminary data.</text>
</comment>
<dbReference type="AlphaFoldDB" id="A0A9X5BK91"/>
<name>A0A9X5BK91_9FIRM</name>
<reference evidence="1" key="1">
    <citation type="submission" date="2018-09" db="EMBL/GenBank/DDBJ databases">
        <title>Murine metabolic-syndrome-specific gut microbial biobank.</title>
        <authorList>
            <person name="Liu C."/>
        </authorList>
    </citation>
    <scope>NUCLEOTIDE SEQUENCE</scope>
    <source>
        <strain evidence="1">D42-62</strain>
    </source>
</reference>
<sequence>MNINGIGTTGYPAWQGARKAQQNAAGKSFAESVNNMASTPKVYNIFTDEDMIWTGGNGTGLSYYLKYAENSTEDDPIVIAKGVDENGDEFEKTIHINEVNPKSATVVEMRALEAHTGVKKLGGFTSLPLEAGNMGLNDRRDFMDMFENVISDMKLLSQKRAVAYYQYSMQAYWDFMNKK</sequence>
<dbReference type="RefSeq" id="WP_160561544.1">
    <property type="nucleotide sequence ID" value="NZ_QZDT01000041.1"/>
</dbReference>
<proteinExistence type="predicted"/>
<accession>A0A9X5BK91</accession>
<dbReference type="Proteomes" id="UP001154420">
    <property type="component" value="Unassembled WGS sequence"/>
</dbReference>
<organism evidence="1 2">
    <name type="scientific">Parablautia muri</name>
    <dbReference type="NCBI Taxonomy" id="2320879"/>
    <lineage>
        <taxon>Bacteria</taxon>
        <taxon>Bacillati</taxon>
        <taxon>Bacillota</taxon>
        <taxon>Clostridia</taxon>
        <taxon>Lachnospirales</taxon>
        <taxon>Lachnospiraceae</taxon>
        <taxon>Parablautia</taxon>
    </lineage>
</organism>
<evidence type="ECO:0000313" key="1">
    <source>
        <dbReference type="EMBL" id="NBJ94522.1"/>
    </source>
</evidence>
<keyword evidence="2" id="KW-1185">Reference proteome</keyword>
<dbReference type="EMBL" id="QZDT01000041">
    <property type="protein sequence ID" value="NBJ94522.1"/>
    <property type="molecule type" value="Genomic_DNA"/>
</dbReference>
<dbReference type="OrthoDB" id="2051805at2"/>
<evidence type="ECO:0000313" key="2">
    <source>
        <dbReference type="Proteomes" id="UP001154420"/>
    </source>
</evidence>